<protein>
    <submittedName>
        <fullName evidence="2">Uncharacterized protein</fullName>
    </submittedName>
</protein>
<name>A0A5C3MQN9_9AGAM</name>
<evidence type="ECO:0000256" key="1">
    <source>
        <dbReference type="SAM" id="MobiDB-lite"/>
    </source>
</evidence>
<proteinExistence type="predicted"/>
<keyword evidence="3" id="KW-1185">Reference proteome</keyword>
<feature type="region of interest" description="Disordered" evidence="1">
    <location>
        <begin position="148"/>
        <end position="169"/>
    </location>
</feature>
<organism evidence="2 3">
    <name type="scientific">Heliocybe sulcata</name>
    <dbReference type="NCBI Taxonomy" id="5364"/>
    <lineage>
        <taxon>Eukaryota</taxon>
        <taxon>Fungi</taxon>
        <taxon>Dikarya</taxon>
        <taxon>Basidiomycota</taxon>
        <taxon>Agaricomycotina</taxon>
        <taxon>Agaricomycetes</taxon>
        <taxon>Gloeophyllales</taxon>
        <taxon>Gloeophyllaceae</taxon>
        <taxon>Heliocybe</taxon>
    </lineage>
</organism>
<dbReference type="EMBL" id="ML213523">
    <property type="protein sequence ID" value="TFK47584.1"/>
    <property type="molecule type" value="Genomic_DNA"/>
</dbReference>
<dbReference type="Proteomes" id="UP000305948">
    <property type="component" value="Unassembled WGS sequence"/>
</dbReference>
<evidence type="ECO:0000313" key="3">
    <source>
        <dbReference type="Proteomes" id="UP000305948"/>
    </source>
</evidence>
<gene>
    <name evidence="2" type="ORF">OE88DRAFT_1728353</name>
</gene>
<evidence type="ECO:0000313" key="2">
    <source>
        <dbReference type="EMBL" id="TFK47584.1"/>
    </source>
</evidence>
<sequence>MESNALALSEYSLLRGDLTVPAIHRETQPTRARHRGRTLHKLTDVHVSDGEVDASHPKASASPGSPNPDLFHRSIKVARNELQILAEESPTASVPATGANPPADLVKLHKVRTSSSVHYTEIQIHIVPCDLNVQDKGASRDKFLKEKRPEGHGASKQVAGPRCDVVGPPRVIPLDREDRRISRSGDTWVQAGSLQSYKDKVEVNGDRGTHPDTASGLEIFGVMYAARWNKGGPTSVRKMETEGLPGLQGTDVMPPKGFRHPRTLVSLRYRPL</sequence>
<dbReference type="AlphaFoldDB" id="A0A5C3MQN9"/>
<accession>A0A5C3MQN9</accession>
<reference evidence="2 3" key="1">
    <citation type="journal article" date="2019" name="Nat. Ecol. Evol.">
        <title>Megaphylogeny resolves global patterns of mushroom evolution.</title>
        <authorList>
            <person name="Varga T."/>
            <person name="Krizsan K."/>
            <person name="Foldi C."/>
            <person name="Dima B."/>
            <person name="Sanchez-Garcia M."/>
            <person name="Sanchez-Ramirez S."/>
            <person name="Szollosi G.J."/>
            <person name="Szarkandi J.G."/>
            <person name="Papp V."/>
            <person name="Albert L."/>
            <person name="Andreopoulos W."/>
            <person name="Angelini C."/>
            <person name="Antonin V."/>
            <person name="Barry K.W."/>
            <person name="Bougher N.L."/>
            <person name="Buchanan P."/>
            <person name="Buyck B."/>
            <person name="Bense V."/>
            <person name="Catcheside P."/>
            <person name="Chovatia M."/>
            <person name="Cooper J."/>
            <person name="Damon W."/>
            <person name="Desjardin D."/>
            <person name="Finy P."/>
            <person name="Geml J."/>
            <person name="Haridas S."/>
            <person name="Hughes K."/>
            <person name="Justo A."/>
            <person name="Karasinski D."/>
            <person name="Kautmanova I."/>
            <person name="Kiss B."/>
            <person name="Kocsube S."/>
            <person name="Kotiranta H."/>
            <person name="LaButti K.M."/>
            <person name="Lechner B.E."/>
            <person name="Liimatainen K."/>
            <person name="Lipzen A."/>
            <person name="Lukacs Z."/>
            <person name="Mihaltcheva S."/>
            <person name="Morgado L.N."/>
            <person name="Niskanen T."/>
            <person name="Noordeloos M.E."/>
            <person name="Ohm R.A."/>
            <person name="Ortiz-Santana B."/>
            <person name="Ovrebo C."/>
            <person name="Racz N."/>
            <person name="Riley R."/>
            <person name="Savchenko A."/>
            <person name="Shiryaev A."/>
            <person name="Soop K."/>
            <person name="Spirin V."/>
            <person name="Szebenyi C."/>
            <person name="Tomsovsky M."/>
            <person name="Tulloss R.E."/>
            <person name="Uehling J."/>
            <person name="Grigoriev I.V."/>
            <person name="Vagvolgyi C."/>
            <person name="Papp T."/>
            <person name="Martin F.M."/>
            <person name="Miettinen O."/>
            <person name="Hibbett D.S."/>
            <person name="Nagy L.G."/>
        </authorList>
    </citation>
    <scope>NUCLEOTIDE SEQUENCE [LARGE SCALE GENOMIC DNA]</scope>
    <source>
        <strain evidence="2 3">OMC1185</strain>
    </source>
</reference>